<feature type="transmembrane region" description="Helical" evidence="6">
    <location>
        <begin position="232"/>
        <end position="254"/>
    </location>
</feature>
<proteinExistence type="predicted"/>
<sequence length="415" mass="45073">MLRHILTIISLLALGWRSSLAASTGNTTCLSSELDWYTNVVGETPCETYQRLRRICNSDYTVPKFNPNTPGDTCDDQVAGCCCNSIAWGLSMLCMNCQYDAEGDSIGIDAGVGAYQLYIDHDHCTNPVNQTLPAEVQAAVCNEGIKIDQNLYSEFWSTGDWYYVHTREVMTEDFAATNNNTFTHCNSTLQNTTSSATPSPTSSSTSSTALPTNAVQQTSGTKAEHSTHLGPILGGVIGGVIVALILAFIGFYLIRRQCRHRGPRPLDLSKEYRQRFSSGSQLQPMSAVTPFTLSGHNHSGSGGFANLPYSLRSPLAKHPHHASPTSPLRPTTAEHEADHHEDGGPLPALQRSASGRLPPVYRRSWDVTDPPTTELPGYESSPGERQPVPPGIPDDVDVERRGQLLGGETKARRSS</sequence>
<keyword evidence="3 6" id="KW-1133">Transmembrane helix</keyword>
<evidence type="ECO:0000256" key="3">
    <source>
        <dbReference type="ARBA" id="ARBA00022989"/>
    </source>
</evidence>
<dbReference type="AlphaFoldDB" id="A0A1Y2IMX3"/>
<keyword evidence="4 6" id="KW-0472">Membrane</keyword>
<keyword evidence="9" id="KW-1185">Reference proteome</keyword>
<feature type="compositionally biased region" description="Polar residues" evidence="5">
    <location>
        <begin position="210"/>
        <end position="221"/>
    </location>
</feature>
<protein>
    <recommendedName>
        <fullName evidence="10">Mid2 domain-containing protein</fullName>
    </recommendedName>
</protein>
<dbReference type="GO" id="GO:0071944">
    <property type="term" value="C:cell periphery"/>
    <property type="evidence" value="ECO:0007669"/>
    <property type="project" value="UniProtKB-ARBA"/>
</dbReference>
<dbReference type="Proteomes" id="UP000193067">
    <property type="component" value="Unassembled WGS sequence"/>
</dbReference>
<reference evidence="8 9" key="1">
    <citation type="journal article" date="2015" name="Biotechnol. Biofuels">
        <title>Enhanced degradation of softwood versus hardwood by the white-rot fungus Pycnoporus coccineus.</title>
        <authorList>
            <person name="Couturier M."/>
            <person name="Navarro D."/>
            <person name="Chevret D."/>
            <person name="Henrissat B."/>
            <person name="Piumi F."/>
            <person name="Ruiz-Duenas F.J."/>
            <person name="Martinez A.T."/>
            <person name="Grigoriev I.V."/>
            <person name="Riley R."/>
            <person name="Lipzen A."/>
            <person name="Berrin J.G."/>
            <person name="Master E.R."/>
            <person name="Rosso M.N."/>
        </authorList>
    </citation>
    <scope>NUCLEOTIDE SEQUENCE [LARGE SCALE GENOMIC DNA]</scope>
    <source>
        <strain evidence="8 9">BRFM310</strain>
    </source>
</reference>
<dbReference type="GO" id="GO:0016020">
    <property type="term" value="C:membrane"/>
    <property type="evidence" value="ECO:0007669"/>
    <property type="project" value="UniProtKB-SubCell"/>
</dbReference>
<keyword evidence="2 6" id="KW-0812">Transmembrane</keyword>
<evidence type="ECO:0000313" key="9">
    <source>
        <dbReference type="Proteomes" id="UP000193067"/>
    </source>
</evidence>
<keyword evidence="7" id="KW-0732">Signal</keyword>
<feature type="chain" id="PRO_5011988273" description="Mid2 domain-containing protein" evidence="7">
    <location>
        <begin position="22"/>
        <end position="415"/>
    </location>
</feature>
<evidence type="ECO:0000256" key="2">
    <source>
        <dbReference type="ARBA" id="ARBA00022692"/>
    </source>
</evidence>
<evidence type="ECO:0000256" key="7">
    <source>
        <dbReference type="SAM" id="SignalP"/>
    </source>
</evidence>
<evidence type="ECO:0000256" key="6">
    <source>
        <dbReference type="SAM" id="Phobius"/>
    </source>
</evidence>
<evidence type="ECO:0008006" key="10">
    <source>
        <dbReference type="Google" id="ProtNLM"/>
    </source>
</evidence>
<dbReference type="OrthoDB" id="2757214at2759"/>
<evidence type="ECO:0000256" key="1">
    <source>
        <dbReference type="ARBA" id="ARBA00004167"/>
    </source>
</evidence>
<dbReference type="InterPro" id="IPR051694">
    <property type="entry name" value="Immunoregulatory_rcpt-like"/>
</dbReference>
<comment type="subcellular location">
    <subcellularLocation>
        <location evidence="1">Membrane</location>
        <topology evidence="1">Single-pass membrane protein</topology>
    </subcellularLocation>
</comment>
<dbReference type="PANTHER" id="PTHR15549:SF30">
    <property type="entry name" value="MID2 DOMAIN-CONTAINING PROTEIN"/>
    <property type="match status" value="1"/>
</dbReference>
<dbReference type="STRING" id="1353009.A0A1Y2IMX3"/>
<feature type="compositionally biased region" description="Basic and acidic residues" evidence="5">
    <location>
        <begin position="332"/>
        <end position="343"/>
    </location>
</feature>
<feature type="region of interest" description="Disordered" evidence="5">
    <location>
        <begin position="189"/>
        <end position="226"/>
    </location>
</feature>
<gene>
    <name evidence="8" type="ORF">PYCCODRAFT_405342</name>
</gene>
<feature type="region of interest" description="Disordered" evidence="5">
    <location>
        <begin position="311"/>
        <end position="415"/>
    </location>
</feature>
<accession>A0A1Y2IMX3</accession>
<dbReference type="PANTHER" id="PTHR15549">
    <property type="entry name" value="PAIRED IMMUNOGLOBULIN-LIKE TYPE 2 RECEPTOR"/>
    <property type="match status" value="1"/>
</dbReference>
<evidence type="ECO:0000256" key="5">
    <source>
        <dbReference type="SAM" id="MobiDB-lite"/>
    </source>
</evidence>
<dbReference type="CDD" id="cd12087">
    <property type="entry name" value="TM_EGFR-like"/>
    <property type="match status" value="1"/>
</dbReference>
<name>A0A1Y2IMX3_TRAC3</name>
<evidence type="ECO:0000256" key="4">
    <source>
        <dbReference type="ARBA" id="ARBA00023136"/>
    </source>
</evidence>
<dbReference type="EMBL" id="KZ084105">
    <property type="protein sequence ID" value="OSD02465.1"/>
    <property type="molecule type" value="Genomic_DNA"/>
</dbReference>
<feature type="signal peptide" evidence="7">
    <location>
        <begin position="1"/>
        <end position="21"/>
    </location>
</feature>
<evidence type="ECO:0000313" key="8">
    <source>
        <dbReference type="EMBL" id="OSD02465.1"/>
    </source>
</evidence>
<dbReference type="Gene3D" id="1.20.5.510">
    <property type="entry name" value="Single helix bin"/>
    <property type="match status" value="1"/>
</dbReference>
<organism evidence="8 9">
    <name type="scientific">Trametes coccinea (strain BRFM310)</name>
    <name type="common">Pycnoporus coccineus</name>
    <dbReference type="NCBI Taxonomy" id="1353009"/>
    <lineage>
        <taxon>Eukaryota</taxon>
        <taxon>Fungi</taxon>
        <taxon>Dikarya</taxon>
        <taxon>Basidiomycota</taxon>
        <taxon>Agaricomycotina</taxon>
        <taxon>Agaricomycetes</taxon>
        <taxon>Polyporales</taxon>
        <taxon>Polyporaceae</taxon>
        <taxon>Trametes</taxon>
    </lineage>
</organism>
<feature type="compositionally biased region" description="Low complexity" evidence="5">
    <location>
        <begin position="192"/>
        <end position="209"/>
    </location>
</feature>